<sequence>MSDPRRRLSVLLLDRIGYSFYQDRGGRSFLPEDRYSVRLVTSLDKVGEATGEELESVVAVDVYDNRALADAVHHQAGFKGIRADRLVAITERLLLRAAELRGELGLPGQTVEQALLFRDKVHMKEHLRAHGIRVPEFAPFSEAAARELLSRTTAVVAKPRLGSGARDIFVLREPADVAAFAAGQTDRLGEFEVEEFVDGELFHVDSVVQDSKVLAAVAARYIDKTTSYTELRPCRDVAVGPGPQLDALLEFNQRVLAAHPDFTGVTHHELFVRDGEIVFCEIGARAGGGGVIAGFLSRTGVNLDEAVIRAQVEGTVPVPRPPADHLTGFTVIYADAGVLQRPLTPPDEPWVLECQVLARPGDRLSRPENCNDAVAIVSVRGGSEDEVIRRLDRVGEHMVPVVSPGS</sequence>
<reference evidence="7 9" key="2">
    <citation type="submission" date="2021-03" db="EMBL/GenBank/DDBJ databases">
        <title>Genomic Encyclopedia of Type Strains, Phase IV (KMG-IV): sequencing the most valuable type-strain genomes for metagenomic binning, comparative biology and taxonomic classification.</title>
        <authorList>
            <person name="Goeker M."/>
        </authorList>
    </citation>
    <scope>NUCLEOTIDE SEQUENCE [LARGE SCALE GENOMIC DNA]</scope>
    <source>
        <strain evidence="7 9">DSM 40499</strain>
    </source>
</reference>
<dbReference type="PANTHER" id="PTHR43585">
    <property type="entry name" value="FUMIPYRROLE BIOSYNTHESIS PROTEIN C"/>
    <property type="match status" value="1"/>
</dbReference>
<proteinExistence type="predicted"/>
<dbReference type="GO" id="GO:0005524">
    <property type="term" value="F:ATP binding"/>
    <property type="evidence" value="ECO:0007669"/>
    <property type="project" value="UniProtKB-UniRule"/>
</dbReference>
<dbReference type="PANTHER" id="PTHR43585:SF2">
    <property type="entry name" value="ATP-GRASP ENZYME FSQD"/>
    <property type="match status" value="1"/>
</dbReference>
<keyword evidence="2 4" id="KW-0547">Nucleotide-binding</keyword>
<protein>
    <submittedName>
        <fullName evidence="7">Biotin carboxylase</fullName>
    </submittedName>
</protein>
<accession>A0A1B1APU5</accession>
<dbReference type="InterPro" id="IPR052032">
    <property type="entry name" value="ATP-dep_AA_Ligase"/>
</dbReference>
<evidence type="ECO:0000259" key="5">
    <source>
        <dbReference type="PROSITE" id="PS50975"/>
    </source>
</evidence>
<dbReference type="GO" id="GO:0016874">
    <property type="term" value="F:ligase activity"/>
    <property type="evidence" value="ECO:0007669"/>
    <property type="project" value="UniProtKB-KW"/>
</dbReference>
<feature type="domain" description="ATP-grasp" evidence="5">
    <location>
        <begin position="124"/>
        <end position="312"/>
    </location>
</feature>
<evidence type="ECO:0000256" key="1">
    <source>
        <dbReference type="ARBA" id="ARBA00022598"/>
    </source>
</evidence>
<evidence type="ECO:0000313" key="7">
    <source>
        <dbReference type="EMBL" id="MBP2054492.1"/>
    </source>
</evidence>
<dbReference type="AlphaFoldDB" id="A0A1B1APU5"/>
<dbReference type="Proteomes" id="UP001519309">
    <property type="component" value="Unassembled WGS sequence"/>
</dbReference>
<dbReference type="Proteomes" id="UP000092659">
    <property type="component" value="Chromosome"/>
</dbReference>
<gene>
    <name evidence="6" type="ORF">AVL59_02515</name>
    <name evidence="7" type="ORF">J2Z21_007501</name>
</gene>
<dbReference type="RefSeq" id="WP_067299571.1">
    <property type="nucleotide sequence ID" value="NZ_CP016279.1"/>
</dbReference>
<dbReference type="Gene3D" id="3.30.470.20">
    <property type="entry name" value="ATP-grasp fold, B domain"/>
    <property type="match status" value="1"/>
</dbReference>
<dbReference type="OrthoDB" id="3428978at2"/>
<evidence type="ECO:0000313" key="9">
    <source>
        <dbReference type="Proteomes" id="UP001519309"/>
    </source>
</evidence>
<dbReference type="STRING" id="68214.AVL59_02515"/>
<keyword evidence="9" id="KW-1185">Reference proteome</keyword>
<dbReference type="KEGG" id="sgs:AVL59_02515"/>
<reference evidence="6 8" key="1">
    <citation type="submission" date="2016-06" db="EMBL/GenBank/DDBJ databases">
        <title>Complete genome sequence of Streptomyces griseochromogenes ATCC 14511, the Blasticidin S producer.</title>
        <authorList>
            <person name="Wu L."/>
        </authorList>
    </citation>
    <scope>NUCLEOTIDE SEQUENCE [LARGE SCALE GENOMIC DNA]</scope>
    <source>
        <strain evidence="6 8">ATCC 14511</strain>
    </source>
</reference>
<evidence type="ECO:0000256" key="3">
    <source>
        <dbReference type="ARBA" id="ARBA00022840"/>
    </source>
</evidence>
<dbReference type="EMBL" id="CP016279">
    <property type="protein sequence ID" value="ANP48591.1"/>
    <property type="molecule type" value="Genomic_DNA"/>
</dbReference>
<evidence type="ECO:0000256" key="4">
    <source>
        <dbReference type="PROSITE-ProRule" id="PRU00409"/>
    </source>
</evidence>
<keyword evidence="3 4" id="KW-0067">ATP-binding</keyword>
<dbReference type="Pfam" id="PF02655">
    <property type="entry name" value="ATP-grasp_3"/>
    <property type="match status" value="1"/>
</dbReference>
<evidence type="ECO:0000313" key="8">
    <source>
        <dbReference type="Proteomes" id="UP000092659"/>
    </source>
</evidence>
<keyword evidence="1" id="KW-0436">Ligase</keyword>
<dbReference type="Gene3D" id="3.40.50.20">
    <property type="match status" value="1"/>
</dbReference>
<name>A0A1B1APU5_9ACTN</name>
<organism evidence="6 8">
    <name type="scientific">Streptomyces griseochromogenes</name>
    <dbReference type="NCBI Taxonomy" id="68214"/>
    <lineage>
        <taxon>Bacteria</taxon>
        <taxon>Bacillati</taxon>
        <taxon>Actinomycetota</taxon>
        <taxon>Actinomycetes</taxon>
        <taxon>Kitasatosporales</taxon>
        <taxon>Streptomycetaceae</taxon>
        <taxon>Streptomyces</taxon>
    </lineage>
</organism>
<dbReference type="EMBL" id="JAGGLP010000022">
    <property type="protein sequence ID" value="MBP2054492.1"/>
    <property type="molecule type" value="Genomic_DNA"/>
</dbReference>
<dbReference type="PROSITE" id="PS50975">
    <property type="entry name" value="ATP_GRASP"/>
    <property type="match status" value="1"/>
</dbReference>
<dbReference type="SUPFAM" id="SSF56059">
    <property type="entry name" value="Glutathione synthetase ATP-binding domain-like"/>
    <property type="match status" value="1"/>
</dbReference>
<evidence type="ECO:0000256" key="2">
    <source>
        <dbReference type="ARBA" id="ARBA00022741"/>
    </source>
</evidence>
<dbReference type="InterPro" id="IPR011761">
    <property type="entry name" value="ATP-grasp"/>
</dbReference>
<dbReference type="GO" id="GO:0046872">
    <property type="term" value="F:metal ion binding"/>
    <property type="evidence" value="ECO:0007669"/>
    <property type="project" value="InterPro"/>
</dbReference>
<dbReference type="InterPro" id="IPR003806">
    <property type="entry name" value="ATP-grasp_PylC-type"/>
</dbReference>
<evidence type="ECO:0000313" key="6">
    <source>
        <dbReference type="EMBL" id="ANP48591.1"/>
    </source>
</evidence>